<feature type="domain" description="HTH tetR-type" evidence="6">
    <location>
        <begin position="32"/>
        <end position="92"/>
    </location>
</feature>
<keyword evidence="2 4" id="KW-0238">DNA-binding</keyword>
<sequence>MEVTPETRLDKVNGSGKRERGRGRPRADTRDSLDEASLLRTAFRMFATYGYEAATMRGMAREIGVSHNLLNVRFGKKSELWKASVEWRLSEAAREVEIAFDPARLPEEQLRDLVRRFCRWAIINSDIVAISQQEGRAASWRLIYLTERFTLPFQRRLQDLLTHVSSRTRLRPIGSAALLALLVHGVGSYFSLTPLYEGLLPDPPLEGSGKPGLEERADTMAEFLLAGLFSD</sequence>
<dbReference type="PANTHER" id="PTHR30055">
    <property type="entry name" value="HTH-TYPE TRANSCRIPTIONAL REGULATOR RUTR"/>
    <property type="match status" value="1"/>
</dbReference>
<organism evidence="7 8">
    <name type="scientific">Croceicoccus esteveae</name>
    <dbReference type="NCBI Taxonomy" id="3075597"/>
    <lineage>
        <taxon>Bacteria</taxon>
        <taxon>Pseudomonadati</taxon>
        <taxon>Pseudomonadota</taxon>
        <taxon>Alphaproteobacteria</taxon>
        <taxon>Sphingomonadales</taxon>
        <taxon>Erythrobacteraceae</taxon>
        <taxon>Croceicoccus</taxon>
    </lineage>
</organism>
<gene>
    <name evidence="7" type="ORF">RM533_08860</name>
</gene>
<dbReference type="PROSITE" id="PS50977">
    <property type="entry name" value="HTH_TETR_2"/>
    <property type="match status" value="1"/>
</dbReference>
<evidence type="ECO:0000256" key="5">
    <source>
        <dbReference type="SAM" id="MobiDB-lite"/>
    </source>
</evidence>
<dbReference type="InterPro" id="IPR001647">
    <property type="entry name" value="HTH_TetR"/>
</dbReference>
<evidence type="ECO:0000256" key="4">
    <source>
        <dbReference type="PROSITE-ProRule" id="PRU00335"/>
    </source>
</evidence>
<name>A0ABU2ZI59_9SPHN</name>
<keyword evidence="3" id="KW-0804">Transcription</keyword>
<evidence type="ECO:0000256" key="2">
    <source>
        <dbReference type="ARBA" id="ARBA00023125"/>
    </source>
</evidence>
<keyword evidence="8" id="KW-1185">Reference proteome</keyword>
<proteinExistence type="predicted"/>
<dbReference type="Gene3D" id="1.10.357.10">
    <property type="entry name" value="Tetracycline Repressor, domain 2"/>
    <property type="match status" value="1"/>
</dbReference>
<keyword evidence="1" id="KW-0805">Transcription regulation</keyword>
<evidence type="ECO:0000313" key="8">
    <source>
        <dbReference type="Proteomes" id="UP001259803"/>
    </source>
</evidence>
<dbReference type="SUPFAM" id="SSF46689">
    <property type="entry name" value="Homeodomain-like"/>
    <property type="match status" value="1"/>
</dbReference>
<dbReference type="RefSeq" id="WP_311340874.1">
    <property type="nucleotide sequence ID" value="NZ_JAVRHS010000006.1"/>
</dbReference>
<feature type="compositionally biased region" description="Basic and acidic residues" evidence="5">
    <location>
        <begin position="1"/>
        <end position="11"/>
    </location>
</feature>
<accession>A0ABU2ZI59</accession>
<evidence type="ECO:0000313" key="7">
    <source>
        <dbReference type="EMBL" id="MDT0576296.1"/>
    </source>
</evidence>
<dbReference type="Proteomes" id="UP001259803">
    <property type="component" value="Unassembled WGS sequence"/>
</dbReference>
<dbReference type="Gene3D" id="1.10.10.60">
    <property type="entry name" value="Homeodomain-like"/>
    <property type="match status" value="1"/>
</dbReference>
<reference evidence="7 8" key="1">
    <citation type="submission" date="2023-09" db="EMBL/GenBank/DDBJ databases">
        <authorList>
            <person name="Rey-Velasco X."/>
        </authorList>
    </citation>
    <scope>NUCLEOTIDE SEQUENCE [LARGE SCALE GENOMIC DNA]</scope>
    <source>
        <strain evidence="7 8">F390</strain>
    </source>
</reference>
<feature type="region of interest" description="Disordered" evidence="5">
    <location>
        <begin position="1"/>
        <end position="31"/>
    </location>
</feature>
<dbReference type="InterPro" id="IPR009057">
    <property type="entry name" value="Homeodomain-like_sf"/>
</dbReference>
<dbReference type="Pfam" id="PF00440">
    <property type="entry name" value="TetR_N"/>
    <property type="match status" value="1"/>
</dbReference>
<dbReference type="InterPro" id="IPR050109">
    <property type="entry name" value="HTH-type_TetR-like_transc_reg"/>
</dbReference>
<protein>
    <submittedName>
        <fullName evidence="7">TetR/AcrR family transcriptional regulator</fullName>
    </submittedName>
</protein>
<feature type="DNA-binding region" description="H-T-H motif" evidence="4">
    <location>
        <begin position="55"/>
        <end position="74"/>
    </location>
</feature>
<evidence type="ECO:0000259" key="6">
    <source>
        <dbReference type="PROSITE" id="PS50977"/>
    </source>
</evidence>
<dbReference type="EMBL" id="JAVRHS010000006">
    <property type="protein sequence ID" value="MDT0576296.1"/>
    <property type="molecule type" value="Genomic_DNA"/>
</dbReference>
<evidence type="ECO:0000256" key="3">
    <source>
        <dbReference type="ARBA" id="ARBA00023163"/>
    </source>
</evidence>
<dbReference type="PANTHER" id="PTHR30055:SF234">
    <property type="entry name" value="HTH-TYPE TRANSCRIPTIONAL REGULATOR BETI"/>
    <property type="match status" value="1"/>
</dbReference>
<evidence type="ECO:0000256" key="1">
    <source>
        <dbReference type="ARBA" id="ARBA00023015"/>
    </source>
</evidence>
<comment type="caution">
    <text evidence="7">The sequence shown here is derived from an EMBL/GenBank/DDBJ whole genome shotgun (WGS) entry which is preliminary data.</text>
</comment>